<dbReference type="Pfam" id="PF00122">
    <property type="entry name" value="E1-E2_ATPase"/>
    <property type="match status" value="1"/>
</dbReference>
<name>A0A2S5B8E3_9BASI</name>
<feature type="transmembrane region" description="Helical" evidence="2">
    <location>
        <begin position="450"/>
        <end position="469"/>
    </location>
</feature>
<dbReference type="GO" id="GO:0005802">
    <property type="term" value="C:trans-Golgi network"/>
    <property type="evidence" value="ECO:0007669"/>
    <property type="project" value="TreeGrafter"/>
</dbReference>
<sequence>MRNGGGGGKSGYGYAGSEAGTAQSVTDGGGDAHSEADSLLGGIEPDPNSRGTRRSGRTARGRRGEAAIPVGLGGRGESDGDFDAGWTNGLEAEEEEIGLLASGRLDRDRPPTTGGPSPPGKPTRTPSSFKRFFALSAPPSSQPRTIVLNEPPSKRKKAPHPPNIVKNQKYNLATFLPLVLYEQFKFFYNLYFLLVALSQFVPALRIGFLATYIVPLAFVLAVTIGKEAYDDYVRYLRDRSANSAKYSVLTSAAAPSPHSHHASSSNSSPAPLRPTPSADLRVGDLVHLDKNDRVPADVLLLRTSDPSGTCFVRTDQLDGETDWKLRVAVEKTQALATDADLLQVGGEAYADPPTKDIHTFVGNITLRSWPTPAASGDDAASQSQDGPIAASNGDVVEPLTAENMLWANTVLAAGSAVGVVVYTGRETRAVMNTSQPGTKVGLLDHEINRLAKILCAVTFVLSVVLVALNGFRGHWWVYVFRFLILFSSIIPIS</sequence>
<dbReference type="OrthoDB" id="377733at2759"/>
<keyword evidence="2" id="KW-0472">Membrane</keyword>
<dbReference type="Proteomes" id="UP000237144">
    <property type="component" value="Unassembled WGS sequence"/>
</dbReference>
<dbReference type="GO" id="GO:0140326">
    <property type="term" value="F:ATPase-coupled intramembrane lipid transporter activity"/>
    <property type="evidence" value="ECO:0007669"/>
    <property type="project" value="TreeGrafter"/>
</dbReference>
<dbReference type="InterPro" id="IPR008250">
    <property type="entry name" value="ATPase_P-typ_transduc_dom_A_sf"/>
</dbReference>
<feature type="region of interest" description="Disordered" evidence="1">
    <location>
        <begin position="1"/>
        <end position="86"/>
    </location>
</feature>
<keyword evidence="5" id="KW-0378">Hydrolase</keyword>
<evidence type="ECO:0000313" key="6">
    <source>
        <dbReference type="Proteomes" id="UP000237144"/>
    </source>
</evidence>
<dbReference type="PANTHER" id="PTHR24092">
    <property type="entry name" value="PROBABLE PHOSPHOLIPID-TRANSPORTING ATPASE"/>
    <property type="match status" value="1"/>
</dbReference>
<dbReference type="AlphaFoldDB" id="A0A2S5B8E3"/>
<dbReference type="GO" id="GO:0005886">
    <property type="term" value="C:plasma membrane"/>
    <property type="evidence" value="ECO:0007669"/>
    <property type="project" value="TreeGrafter"/>
</dbReference>
<dbReference type="InterPro" id="IPR023298">
    <property type="entry name" value="ATPase_P-typ_TM_dom_sf"/>
</dbReference>
<keyword evidence="2" id="KW-1133">Transmembrane helix</keyword>
<feature type="compositionally biased region" description="Low complexity" evidence="1">
    <location>
        <begin position="254"/>
        <end position="270"/>
    </location>
</feature>
<dbReference type="PANTHER" id="PTHR24092:SF5">
    <property type="entry name" value="PHOSPHOLIPID-TRANSPORTING ATPASE"/>
    <property type="match status" value="1"/>
</dbReference>
<feature type="compositionally biased region" description="Gly residues" evidence="1">
    <location>
        <begin position="1"/>
        <end position="14"/>
    </location>
</feature>
<evidence type="ECO:0000259" key="3">
    <source>
        <dbReference type="Pfam" id="PF00122"/>
    </source>
</evidence>
<evidence type="ECO:0000256" key="1">
    <source>
        <dbReference type="SAM" id="MobiDB-lite"/>
    </source>
</evidence>
<feature type="region of interest" description="Disordered" evidence="1">
    <location>
        <begin position="101"/>
        <end position="163"/>
    </location>
</feature>
<dbReference type="Gene3D" id="2.70.150.10">
    <property type="entry name" value="Calcium-transporting ATPase, cytoplasmic transduction domain A"/>
    <property type="match status" value="1"/>
</dbReference>
<reference evidence="5 6" key="1">
    <citation type="journal article" date="2018" name="Front. Microbiol.">
        <title>Prospects for Fungal Bioremediation of Acidic Radioactive Waste Sites: Characterization and Genome Sequence of Rhodotorula taiwanensis MD1149.</title>
        <authorList>
            <person name="Tkavc R."/>
            <person name="Matrosova V.Y."/>
            <person name="Grichenko O.E."/>
            <person name="Gostincar C."/>
            <person name="Volpe R.P."/>
            <person name="Klimenkova P."/>
            <person name="Gaidamakova E.K."/>
            <person name="Zhou C.E."/>
            <person name="Stewart B.J."/>
            <person name="Lyman M.G."/>
            <person name="Malfatti S.A."/>
            <person name="Rubinfeld B."/>
            <person name="Courtot M."/>
            <person name="Singh J."/>
            <person name="Dalgard C.L."/>
            <person name="Hamilton T."/>
            <person name="Frey K.G."/>
            <person name="Gunde-Cimerman N."/>
            <person name="Dugan L."/>
            <person name="Daly M.J."/>
        </authorList>
    </citation>
    <scope>NUCLEOTIDE SEQUENCE [LARGE SCALE GENOMIC DNA]</scope>
    <source>
        <strain evidence="5 6">MD1149</strain>
    </source>
</reference>
<dbReference type="GO" id="GO:0016787">
    <property type="term" value="F:hydrolase activity"/>
    <property type="evidence" value="ECO:0007669"/>
    <property type="project" value="UniProtKB-KW"/>
</dbReference>
<keyword evidence="6" id="KW-1185">Reference proteome</keyword>
<dbReference type="InterPro" id="IPR032631">
    <property type="entry name" value="P-type_ATPase_N"/>
</dbReference>
<dbReference type="EC" id="3.6.3.1" evidence="5"/>
<feature type="domain" description="P-type ATPase A" evidence="3">
    <location>
        <begin position="275"/>
        <end position="428"/>
    </location>
</feature>
<dbReference type="STRING" id="741276.A0A2S5B8E3"/>
<feature type="region of interest" description="Disordered" evidence="1">
    <location>
        <begin position="254"/>
        <end position="274"/>
    </location>
</feature>
<evidence type="ECO:0000259" key="4">
    <source>
        <dbReference type="Pfam" id="PF16209"/>
    </source>
</evidence>
<accession>A0A2S5B8E3</accession>
<evidence type="ECO:0000313" key="5">
    <source>
        <dbReference type="EMBL" id="POY73046.1"/>
    </source>
</evidence>
<proteinExistence type="predicted"/>
<dbReference type="InterPro" id="IPR059000">
    <property type="entry name" value="ATPase_P-type_domA"/>
</dbReference>
<dbReference type="GO" id="GO:0006897">
    <property type="term" value="P:endocytosis"/>
    <property type="evidence" value="ECO:0007669"/>
    <property type="project" value="TreeGrafter"/>
</dbReference>
<dbReference type="GO" id="GO:0006890">
    <property type="term" value="P:retrograde vesicle-mediated transport, Golgi to endoplasmic reticulum"/>
    <property type="evidence" value="ECO:0007669"/>
    <property type="project" value="TreeGrafter"/>
</dbReference>
<dbReference type="EMBL" id="PJQD01000042">
    <property type="protein sequence ID" value="POY73046.1"/>
    <property type="molecule type" value="Genomic_DNA"/>
</dbReference>
<keyword evidence="2" id="KW-0812">Transmembrane</keyword>
<dbReference type="GO" id="GO:0045332">
    <property type="term" value="P:phospholipid translocation"/>
    <property type="evidence" value="ECO:0007669"/>
    <property type="project" value="TreeGrafter"/>
</dbReference>
<gene>
    <name evidence="5" type="ORF">BMF94_3884</name>
</gene>
<dbReference type="Pfam" id="PF16209">
    <property type="entry name" value="PhoLip_ATPase_N"/>
    <property type="match status" value="1"/>
</dbReference>
<comment type="caution">
    <text evidence="5">The sequence shown here is derived from an EMBL/GenBank/DDBJ whole genome shotgun (WGS) entry which is preliminary data.</text>
</comment>
<dbReference type="SUPFAM" id="SSF81653">
    <property type="entry name" value="Calcium ATPase, transduction domain A"/>
    <property type="match status" value="1"/>
</dbReference>
<dbReference type="GO" id="GO:0005768">
    <property type="term" value="C:endosome"/>
    <property type="evidence" value="ECO:0007669"/>
    <property type="project" value="TreeGrafter"/>
</dbReference>
<feature type="domain" description="P-type ATPase N-terminal" evidence="4">
    <location>
        <begin position="148"/>
        <end position="206"/>
    </location>
</feature>
<protein>
    <submittedName>
        <fullName evidence="5">Putative Phospholipid-translocating ATPase</fullName>
        <ecNumber evidence="5">3.6.3.1</ecNumber>
    </submittedName>
</protein>
<evidence type="ECO:0000256" key="2">
    <source>
        <dbReference type="SAM" id="Phobius"/>
    </source>
</evidence>
<organism evidence="5 6">
    <name type="scientific">Rhodotorula taiwanensis</name>
    <dbReference type="NCBI Taxonomy" id="741276"/>
    <lineage>
        <taxon>Eukaryota</taxon>
        <taxon>Fungi</taxon>
        <taxon>Dikarya</taxon>
        <taxon>Basidiomycota</taxon>
        <taxon>Pucciniomycotina</taxon>
        <taxon>Microbotryomycetes</taxon>
        <taxon>Sporidiobolales</taxon>
        <taxon>Sporidiobolaceae</taxon>
        <taxon>Rhodotorula</taxon>
    </lineage>
</organism>
<feature type="compositionally biased region" description="Basic residues" evidence="1">
    <location>
        <begin position="51"/>
        <end position="61"/>
    </location>
</feature>
<feature type="transmembrane region" description="Helical" evidence="2">
    <location>
        <begin position="210"/>
        <end position="229"/>
    </location>
</feature>
<dbReference type="SUPFAM" id="SSF81665">
    <property type="entry name" value="Calcium ATPase, transmembrane domain M"/>
    <property type="match status" value="1"/>
</dbReference>